<name>C0EQR1_NEIFL</name>
<evidence type="ECO:0000313" key="1">
    <source>
        <dbReference type="EMBL" id="EEG32603.1"/>
    </source>
</evidence>
<proteinExistence type="predicted"/>
<dbReference type="EMBL" id="ACEN01000102">
    <property type="protein sequence ID" value="EEG32603.1"/>
    <property type="molecule type" value="Genomic_DNA"/>
</dbReference>
<evidence type="ECO:0000313" key="2">
    <source>
        <dbReference type="Proteomes" id="UP000004457"/>
    </source>
</evidence>
<sequence>MQSEKGFPFADEAYFRRFVGSGNWVNCKTVFTYGYPIVY</sequence>
<keyword evidence="2" id="KW-1185">Reference proteome</keyword>
<protein>
    <submittedName>
        <fullName evidence="1">Uncharacterized protein</fullName>
    </submittedName>
</protein>
<comment type="caution">
    <text evidence="1">The sequence shown here is derived from an EMBL/GenBank/DDBJ whole genome shotgun (WGS) entry which is preliminary data.</text>
</comment>
<organism evidence="1 2">
    <name type="scientific">Neisseria flavescens NRL30031/H210</name>
    <dbReference type="NCBI Taxonomy" id="546264"/>
    <lineage>
        <taxon>Bacteria</taxon>
        <taxon>Pseudomonadati</taxon>
        <taxon>Pseudomonadota</taxon>
        <taxon>Betaproteobacteria</taxon>
        <taxon>Neisseriales</taxon>
        <taxon>Neisseriaceae</taxon>
        <taxon>Neisseria</taxon>
    </lineage>
</organism>
<gene>
    <name evidence="1" type="ORF">NEIFLAOT_02305</name>
</gene>
<reference evidence="1 2" key="1">
    <citation type="submission" date="2009-01" db="EMBL/GenBank/DDBJ databases">
        <authorList>
            <person name="Fulton L."/>
            <person name="Clifton S."/>
            <person name="Chinwalla A.T."/>
            <person name="Mitreva M."/>
            <person name="Sodergren E."/>
            <person name="Weinstock G."/>
            <person name="Clifton S."/>
            <person name="Dooling D.J."/>
            <person name="Fulton B."/>
            <person name="Minx P."/>
            <person name="Pepin K.H."/>
            <person name="Johnson M."/>
            <person name="Bhonagiri V."/>
            <person name="Nash W.E."/>
            <person name="Mardis E.R."/>
            <person name="Wilson R.K."/>
        </authorList>
    </citation>
    <scope>NUCLEOTIDE SEQUENCE [LARGE SCALE GENOMIC DNA]</scope>
    <source>
        <strain evidence="1 2">NRL30031/H210</strain>
    </source>
</reference>
<dbReference type="AlphaFoldDB" id="C0EQR1"/>
<accession>C0EQR1</accession>
<dbReference type="Proteomes" id="UP000004457">
    <property type="component" value="Unassembled WGS sequence"/>
</dbReference>